<reference evidence="2 3" key="2">
    <citation type="journal article" date="2012" name="Open Biol.">
        <title>Characteristics of nucleosomes and linker DNA regions on the genome of the basidiomycete Mixia osmundae revealed by mono- and dinucleosome mapping.</title>
        <authorList>
            <person name="Nishida H."/>
            <person name="Kondo S."/>
            <person name="Matsumoto T."/>
            <person name="Suzuki Y."/>
            <person name="Yoshikawa H."/>
            <person name="Taylor T.D."/>
            <person name="Sugiyama J."/>
        </authorList>
    </citation>
    <scope>NUCLEOTIDE SEQUENCE [LARGE SCALE GENOMIC DNA]</scope>
    <source>
        <strain evidence="3">CBS 9802 / IAM 14324 / JCM 22182 / KY 12970</strain>
    </source>
</reference>
<keyword evidence="3" id="KW-1185">Reference proteome</keyword>
<accession>G7DZE7</accession>
<dbReference type="InParanoid" id="G7DZE7"/>
<organism evidence="2 3">
    <name type="scientific">Mixia osmundae (strain CBS 9802 / IAM 14324 / JCM 22182 / KY 12970)</name>
    <dbReference type="NCBI Taxonomy" id="764103"/>
    <lineage>
        <taxon>Eukaryota</taxon>
        <taxon>Fungi</taxon>
        <taxon>Dikarya</taxon>
        <taxon>Basidiomycota</taxon>
        <taxon>Pucciniomycotina</taxon>
        <taxon>Mixiomycetes</taxon>
        <taxon>Mixiales</taxon>
        <taxon>Mixiaceae</taxon>
        <taxon>Mixia</taxon>
    </lineage>
</organism>
<evidence type="ECO:0000313" key="2">
    <source>
        <dbReference type="EMBL" id="GAA95957.1"/>
    </source>
</evidence>
<gene>
    <name evidence="2" type="primary">Mo02615</name>
    <name evidence="2" type="ORF">E5Q_02615</name>
</gene>
<dbReference type="AlphaFoldDB" id="G7DZE7"/>
<reference evidence="2 3" key="1">
    <citation type="journal article" date="2011" name="J. Gen. Appl. Microbiol.">
        <title>Draft genome sequencing of the enigmatic basidiomycete Mixia osmundae.</title>
        <authorList>
            <person name="Nishida H."/>
            <person name="Nagatsuka Y."/>
            <person name="Sugiyama J."/>
        </authorList>
    </citation>
    <scope>NUCLEOTIDE SEQUENCE [LARGE SCALE GENOMIC DNA]</scope>
    <source>
        <strain evidence="3">CBS 9802 / IAM 14324 / JCM 22182 / KY 12970</strain>
    </source>
</reference>
<evidence type="ECO:0000313" key="3">
    <source>
        <dbReference type="Proteomes" id="UP000009131"/>
    </source>
</evidence>
<dbReference type="RefSeq" id="XP_014571178.1">
    <property type="nucleotide sequence ID" value="XM_014715692.1"/>
</dbReference>
<feature type="compositionally biased region" description="Basic and acidic residues" evidence="1">
    <location>
        <begin position="12"/>
        <end position="24"/>
    </location>
</feature>
<protein>
    <submittedName>
        <fullName evidence="2">Uncharacterized protein</fullName>
    </submittedName>
</protein>
<evidence type="ECO:0000256" key="1">
    <source>
        <dbReference type="SAM" id="MobiDB-lite"/>
    </source>
</evidence>
<comment type="caution">
    <text evidence="2">The sequence shown here is derived from an EMBL/GenBank/DDBJ whole genome shotgun (WGS) entry which is preliminary data.</text>
</comment>
<feature type="region of interest" description="Disordered" evidence="1">
    <location>
        <begin position="1"/>
        <end position="30"/>
    </location>
</feature>
<sequence>MGVQRNWHAKMNRRDTRTLGRSDDTSQAGLRLGGTTVRSETRLGVVRVGPLLFDAKVNRQ</sequence>
<proteinExistence type="predicted"/>
<dbReference type="Proteomes" id="UP000009131">
    <property type="component" value="Unassembled WGS sequence"/>
</dbReference>
<dbReference type="EMBL" id="BABT02000068">
    <property type="protein sequence ID" value="GAA95957.1"/>
    <property type="molecule type" value="Genomic_DNA"/>
</dbReference>
<dbReference type="HOGENOM" id="CLU_2942282_0_0_1"/>
<name>G7DZE7_MIXOS</name>